<dbReference type="Proteomes" id="UP000249614">
    <property type="component" value="Unassembled WGS sequence"/>
</dbReference>
<dbReference type="EMBL" id="LXXM01000192">
    <property type="protein sequence ID" value="PZS89826.1"/>
    <property type="molecule type" value="Genomic_DNA"/>
</dbReference>
<proteinExistence type="predicted"/>
<name>A0A2W6I762_STEMA</name>
<dbReference type="AlphaFoldDB" id="A0A2W6I762"/>
<reference evidence="3 4" key="1">
    <citation type="submission" date="2016-05" db="EMBL/GenBank/DDBJ databases">
        <authorList>
            <person name="Lavstsen T."/>
            <person name="Jespersen J.S."/>
        </authorList>
    </citation>
    <scope>NUCLEOTIDE SEQUENCE [LARGE SCALE GENOMIC DNA]</scope>
    <source>
        <strain evidence="3 4">SM-5815</strain>
    </source>
</reference>
<sequence>MSTAPQDRPQLSDAQLRTLAYFAIGVASEGSNAGRNVAYQLSFAGNINGNVMTPVGNSGFSIGTLQTDLGQHPEVATQLVDAYQRWARQQQPSLELDARQRQQTVSDLQRDGDGIRAQNGRALDGTIRGHLNTFLASSDGVAFVHAHDVSQVDRLLRHGDGRRDPGGAMQQLRGTDLYQHASLDDQAKLATMLMKLENQAGLSRYPGVLRSIASGDLASVDDVKTRIDGMLPNRVVRGREQPDYLESGVEHALKGTEVFNRLRAAGPGNPMRDVFAGVSADPLASPVALAADRAHPEALHRYEVIKTLFLQNTEAPAYLDALQHGRSHAWGRPQAAGNSPATAGLYASGDDLVIWNRDGRGHAFIDGQWSTVPRAELHRQQNADGSIDLNRAPRNGMPEQLLHVEPAQPERRRAALSDPLLQQAEEAVRRLEDSRAQPFGENTQRLAASSTCLAREAGLTRIDHVVLGASPSQDGRAETLFVVQGDLSDPAHLRAQMPAAQAFATPVDTSLAQLQSLNDAHRQTDARSRQEEQDHQSPLSQQARSV</sequence>
<evidence type="ECO:0000259" key="2">
    <source>
        <dbReference type="Pfam" id="PF20410"/>
    </source>
</evidence>
<dbReference type="RefSeq" id="WP_111113021.1">
    <property type="nucleotide sequence ID" value="NZ_LXXM01000192.1"/>
</dbReference>
<feature type="compositionally biased region" description="Polar residues" evidence="1">
    <location>
        <begin position="536"/>
        <end position="546"/>
    </location>
</feature>
<feature type="domain" description="X-Tfes XVIPCD" evidence="2">
    <location>
        <begin position="419"/>
        <end position="515"/>
    </location>
</feature>
<gene>
    <name evidence="3" type="ORF">A7X83_12070</name>
</gene>
<protein>
    <recommendedName>
        <fullName evidence="2">X-Tfes XVIPCD domain-containing protein</fullName>
    </recommendedName>
</protein>
<dbReference type="InterPro" id="IPR046519">
    <property type="entry name" value="X-Tfes_XVIPCD"/>
</dbReference>
<accession>A0A2W6I762</accession>
<evidence type="ECO:0000313" key="3">
    <source>
        <dbReference type="EMBL" id="PZS89826.1"/>
    </source>
</evidence>
<feature type="region of interest" description="Disordered" evidence="1">
    <location>
        <begin position="513"/>
        <end position="546"/>
    </location>
</feature>
<comment type="caution">
    <text evidence="3">The sequence shown here is derived from an EMBL/GenBank/DDBJ whole genome shotgun (WGS) entry which is preliminary data.</text>
</comment>
<feature type="compositionally biased region" description="Basic and acidic residues" evidence="1">
    <location>
        <begin position="519"/>
        <end position="535"/>
    </location>
</feature>
<dbReference type="Pfam" id="PF20410">
    <property type="entry name" value="X-Tfes_XVIPCD"/>
    <property type="match status" value="1"/>
</dbReference>
<evidence type="ECO:0000256" key="1">
    <source>
        <dbReference type="SAM" id="MobiDB-lite"/>
    </source>
</evidence>
<feature type="region of interest" description="Disordered" evidence="1">
    <location>
        <begin position="97"/>
        <end position="117"/>
    </location>
</feature>
<evidence type="ECO:0000313" key="4">
    <source>
        <dbReference type="Proteomes" id="UP000249614"/>
    </source>
</evidence>
<organism evidence="3 4">
    <name type="scientific">Stenotrophomonas maltophilia</name>
    <name type="common">Pseudomonas maltophilia</name>
    <name type="synonym">Xanthomonas maltophilia</name>
    <dbReference type="NCBI Taxonomy" id="40324"/>
    <lineage>
        <taxon>Bacteria</taxon>
        <taxon>Pseudomonadati</taxon>
        <taxon>Pseudomonadota</taxon>
        <taxon>Gammaproteobacteria</taxon>
        <taxon>Lysobacterales</taxon>
        <taxon>Lysobacteraceae</taxon>
        <taxon>Stenotrophomonas</taxon>
        <taxon>Stenotrophomonas maltophilia group</taxon>
    </lineage>
</organism>